<reference evidence="3" key="1">
    <citation type="journal article" date="2020" name="Nature">
        <title>Giant virus diversity and host interactions through global metagenomics.</title>
        <authorList>
            <person name="Schulz F."/>
            <person name="Roux S."/>
            <person name="Paez-Espino D."/>
            <person name="Jungbluth S."/>
            <person name="Walsh D.A."/>
            <person name="Denef V.J."/>
            <person name="McMahon K.D."/>
            <person name="Konstantinidis K.T."/>
            <person name="Eloe-Fadrosh E.A."/>
            <person name="Kyrpides N.C."/>
            <person name="Woyke T."/>
        </authorList>
    </citation>
    <scope>NUCLEOTIDE SEQUENCE</scope>
    <source>
        <strain evidence="3">GVMAG-M-3300020728-1</strain>
    </source>
</reference>
<name>A0A6C0CFZ7_9ZZZZ</name>
<dbReference type="SMART" id="SM00151">
    <property type="entry name" value="SWIB"/>
    <property type="match status" value="1"/>
</dbReference>
<organism evidence="3">
    <name type="scientific">viral metagenome</name>
    <dbReference type="NCBI Taxonomy" id="1070528"/>
    <lineage>
        <taxon>unclassified sequences</taxon>
        <taxon>metagenomes</taxon>
        <taxon>organismal metagenomes</taxon>
    </lineage>
</organism>
<dbReference type="InterPro" id="IPR003121">
    <property type="entry name" value="SWIB_MDM2_domain"/>
</dbReference>
<feature type="domain" description="DM2" evidence="2">
    <location>
        <begin position="150"/>
        <end position="233"/>
    </location>
</feature>
<dbReference type="CDD" id="cd10567">
    <property type="entry name" value="SWIB-MDM2_like"/>
    <property type="match status" value="1"/>
</dbReference>
<dbReference type="InterPro" id="IPR036885">
    <property type="entry name" value="SWIB_MDM2_dom_sf"/>
</dbReference>
<dbReference type="InterPro" id="IPR019835">
    <property type="entry name" value="SWIB_domain"/>
</dbReference>
<evidence type="ECO:0000259" key="2">
    <source>
        <dbReference type="PROSITE" id="PS51925"/>
    </source>
</evidence>
<evidence type="ECO:0000256" key="1">
    <source>
        <dbReference type="SAM" id="MobiDB-lite"/>
    </source>
</evidence>
<feature type="compositionally biased region" description="Low complexity" evidence="1">
    <location>
        <begin position="14"/>
        <end position="45"/>
    </location>
</feature>
<evidence type="ECO:0000313" key="3">
    <source>
        <dbReference type="EMBL" id="QHT03207.1"/>
    </source>
</evidence>
<dbReference type="AlphaFoldDB" id="A0A6C0CFZ7"/>
<proteinExistence type="predicted"/>
<dbReference type="Gene3D" id="1.10.245.10">
    <property type="entry name" value="SWIB/MDM2 domain"/>
    <property type="match status" value="1"/>
</dbReference>
<feature type="region of interest" description="Disordered" evidence="1">
    <location>
        <begin position="1"/>
        <end position="56"/>
    </location>
</feature>
<dbReference type="Pfam" id="PF02201">
    <property type="entry name" value="SWIB"/>
    <property type="match status" value="1"/>
</dbReference>
<feature type="compositionally biased region" description="Polar residues" evidence="1">
    <location>
        <begin position="1"/>
        <end position="13"/>
    </location>
</feature>
<dbReference type="SUPFAM" id="SSF47592">
    <property type="entry name" value="SWIB/MDM2 domain"/>
    <property type="match status" value="1"/>
</dbReference>
<protein>
    <recommendedName>
        <fullName evidence="2">DM2 domain-containing protein</fullName>
    </recommendedName>
</protein>
<accession>A0A6C0CFZ7</accession>
<dbReference type="PROSITE" id="PS51925">
    <property type="entry name" value="SWIB_MDM2"/>
    <property type="match status" value="1"/>
</dbReference>
<dbReference type="EMBL" id="MN739407">
    <property type="protein sequence ID" value="QHT03207.1"/>
    <property type="molecule type" value="Genomic_DNA"/>
</dbReference>
<dbReference type="PANTHER" id="PTHR13844">
    <property type="entry name" value="SWI/SNF-RELATED MATRIX-ASSOCIATED ACTIN-DEPENDENT REGULATOR OF CHROMATIN SUBFAMILY D"/>
    <property type="match status" value="1"/>
</dbReference>
<sequence length="238" mass="25457">MSSSKSAIKSNTMTAAKKTAPAPATTPAATSAPVAARGRSPAAAKAPRKAAAKAEVTVPVVADAPAAAPAVVADAETRSAATILATLQDSLKALGTETTTRVRALVAEAAEAVKALKRDARNSKRRVKKNPEDMTAEERTAWEARRANNAFLKLRPISDELASFMGLSPKSQKSQTDVTKYIATYVKEHSCFDPSFKRRIIPDAKLGKLLRVKDGQEVTYLNLQSFLKVHFLKTEVKA</sequence>